<name>A0ACC1LDC0_9FUNG</name>
<comment type="caution">
    <text evidence="1">The sequence shown here is derived from an EMBL/GenBank/DDBJ whole genome shotgun (WGS) entry which is preliminary data.</text>
</comment>
<reference evidence="1" key="1">
    <citation type="submission" date="2022-07" db="EMBL/GenBank/DDBJ databases">
        <title>Phylogenomic reconstructions and comparative analyses of Kickxellomycotina fungi.</title>
        <authorList>
            <person name="Reynolds N.K."/>
            <person name="Stajich J.E."/>
            <person name="Barry K."/>
            <person name="Grigoriev I.V."/>
            <person name="Crous P."/>
            <person name="Smith M.E."/>
        </authorList>
    </citation>
    <scope>NUCLEOTIDE SEQUENCE</scope>
    <source>
        <strain evidence="1">BCRC 34780</strain>
    </source>
</reference>
<keyword evidence="2" id="KW-1185">Reference proteome</keyword>
<accession>A0ACC1LDC0</accession>
<proteinExistence type="predicted"/>
<evidence type="ECO:0000313" key="1">
    <source>
        <dbReference type="EMBL" id="KAJ2805843.1"/>
    </source>
</evidence>
<sequence>MRWRGVAALAALLLLELAGLGLFATGFFPYKRSLPGFAGWADRPADMGELDAGGGGRGGAQGPAVAARYGRLVLVVVDALRNDFVFGDRSAMAYTRSLLRGGRARGFTARAQAPTVTMPRIKALMTGTVPSFLDAVLNIAESDTSASLQHHDNLLWQLRTHGNRQINMFGDDTWLRLFPGMFERADGTSSFFVTDTVEVDANVTRHVRPELERDGWGVTVLHYLGLDHIGHLAGPDSALMAPKQREMDDVVRTVHEIVERQDRQRAARGEKPTLLVLLGDHAMNEIGNHGGSSRLETSTVLVFIGEGVQGPPLDGPGALAALLETDVPQSSLASTLALLLGVPIPRNNLGLPLPALLDGYTDRERLSLLQTAAAQIYAVVRANERAAGIVDLRAVARDAARQAGSARCAGLADVGPALQCWYEAALAAHRLAALGSARTSEAQRAYYAFMERASEHLSRAAGNYGLGAMAAGMAAMAAAAGGLALLYQRGCAGLVGAGGRLAVGWPAAALWGSYLLSLSSSSLIEEEHQFWYFWVQTLLVLRAATSARRGDALRVVLQMAAFRAVRAWNQTGQKWAGEPDVRRALSDPRHVRALWALAALTVALVNAWAAHRLRPYRGARWPLVARGLLAYGSACALVYHMDRAQAWAALGTGSLPLPRPLRWLAPSDPLLLARTIYATVLLQAGVCCAALRAAGPAPAADAALAAATPLFLLLLRPHNFGVLALFLAILALFPPAIAAGAAGPHSRVRPPRTLVLFALAHASFFALGNSNSLASLDLSNAYAGVAQYDGVQVGLLVFLANWVGPLWWALAAAATLAREHPAVGRLARRLAELAAAAHLWQATALLTLSAVATLLRSHLFVWSVFSPRYLYQAAWFVAVYLGCGTVGGAIWLAAAAAVA</sequence>
<dbReference type="Proteomes" id="UP001140087">
    <property type="component" value="Unassembled WGS sequence"/>
</dbReference>
<dbReference type="EMBL" id="JANBUN010000206">
    <property type="protein sequence ID" value="KAJ2805843.1"/>
    <property type="molecule type" value="Genomic_DNA"/>
</dbReference>
<protein>
    <submittedName>
        <fullName evidence="1">Major facilitator super transporter protein</fullName>
    </submittedName>
</protein>
<gene>
    <name evidence="1" type="primary">LAS21</name>
    <name evidence="1" type="ORF">H4R21_001105</name>
</gene>
<organism evidence="1 2">
    <name type="scientific">Coemansia helicoidea</name>
    <dbReference type="NCBI Taxonomy" id="1286919"/>
    <lineage>
        <taxon>Eukaryota</taxon>
        <taxon>Fungi</taxon>
        <taxon>Fungi incertae sedis</taxon>
        <taxon>Zoopagomycota</taxon>
        <taxon>Kickxellomycotina</taxon>
        <taxon>Kickxellomycetes</taxon>
        <taxon>Kickxellales</taxon>
        <taxon>Kickxellaceae</taxon>
        <taxon>Coemansia</taxon>
    </lineage>
</organism>
<evidence type="ECO:0000313" key="2">
    <source>
        <dbReference type="Proteomes" id="UP001140087"/>
    </source>
</evidence>